<dbReference type="Gene3D" id="3.40.50.510">
    <property type="entry name" value="Phosphotransferase system, mannose-type IIA component"/>
    <property type="match status" value="1"/>
</dbReference>
<dbReference type="CDD" id="cd00367">
    <property type="entry name" value="PTS-HPr_like"/>
    <property type="match status" value="1"/>
</dbReference>
<dbReference type="Pfam" id="PF05524">
    <property type="entry name" value="PEP-utilisers_N"/>
    <property type="match status" value="1"/>
</dbReference>
<comment type="subunit">
    <text evidence="15">Homodimer. The dihydroxyacetone kinase complex is composed of a homodimer of DhaM, a homodimer of DhaK and the subunit DhaL.</text>
</comment>
<dbReference type="PANTHER" id="PTHR46244:SF6">
    <property type="entry name" value="PHOSPHOENOLPYRUVATE-PROTEIN PHOSPHOTRANSFERASE"/>
    <property type="match status" value="1"/>
</dbReference>
<evidence type="ECO:0000256" key="6">
    <source>
        <dbReference type="ARBA" id="ARBA00007837"/>
    </source>
</evidence>
<feature type="region of interest" description="Disordered" evidence="16">
    <location>
        <begin position="127"/>
        <end position="164"/>
    </location>
</feature>
<dbReference type="PROSITE" id="PS00369">
    <property type="entry name" value="PTS_HPR_HIS"/>
    <property type="match status" value="1"/>
</dbReference>
<dbReference type="EMBL" id="JABEND010000010">
    <property type="protein sequence ID" value="NNG37090.1"/>
    <property type="molecule type" value="Genomic_DNA"/>
</dbReference>
<dbReference type="Gene3D" id="3.30.1340.10">
    <property type="entry name" value="HPr-like"/>
    <property type="match status" value="1"/>
</dbReference>
<dbReference type="InterPro" id="IPR015813">
    <property type="entry name" value="Pyrv/PenolPyrv_kinase-like_dom"/>
</dbReference>
<feature type="domain" description="PTS EIIA type-4" evidence="17">
    <location>
        <begin position="2"/>
        <end position="129"/>
    </location>
</feature>
<dbReference type="PROSITE" id="PS51350">
    <property type="entry name" value="PTS_HPR_DOM"/>
    <property type="match status" value="1"/>
</dbReference>
<dbReference type="SUPFAM" id="SSF55594">
    <property type="entry name" value="HPr-like"/>
    <property type="match status" value="1"/>
</dbReference>
<comment type="function">
    <text evidence="4">General (non sugar-specific) component of the phosphoenolpyruvate-dependent sugar phosphotransferase system (sugar PTS). This major carbohydrate active-transport system catalyzes the phosphorylation of incoming sugar substrates concomitantly with their translocation across the cell membrane. The phosphoryl group from phosphoenolpyruvate (PEP) is transferred to the phosphoryl carrier protein HPr by enzyme I. Phospho-HPr then transfers it to the PTS EIIA domain.</text>
</comment>
<dbReference type="PANTHER" id="PTHR46244">
    <property type="entry name" value="PHOSPHOENOLPYRUVATE-PROTEIN PHOSPHOTRANSFERASE"/>
    <property type="match status" value="1"/>
</dbReference>
<dbReference type="InterPro" id="IPR050499">
    <property type="entry name" value="PEP-utilizing_PTS_enzyme"/>
</dbReference>
<dbReference type="InterPro" id="IPR040442">
    <property type="entry name" value="Pyrv_kinase-like_dom_sf"/>
</dbReference>
<dbReference type="PROSITE" id="PS51096">
    <property type="entry name" value="PTS_EIIA_TYPE_4"/>
    <property type="match status" value="1"/>
</dbReference>
<dbReference type="NCBIfam" id="TIGR01003">
    <property type="entry name" value="PTS_HPr_family"/>
    <property type="match status" value="1"/>
</dbReference>
<dbReference type="GO" id="GO:0016020">
    <property type="term" value="C:membrane"/>
    <property type="evidence" value="ECO:0007669"/>
    <property type="project" value="InterPro"/>
</dbReference>
<dbReference type="GO" id="GO:0046872">
    <property type="term" value="F:metal ion binding"/>
    <property type="evidence" value="ECO:0007669"/>
    <property type="project" value="UniProtKB-KW"/>
</dbReference>
<dbReference type="PRINTS" id="PR01736">
    <property type="entry name" value="PHPHTRNFRASE"/>
</dbReference>
<dbReference type="SUPFAM" id="SSF53062">
    <property type="entry name" value="PTS system fructose IIA component-like"/>
    <property type="match status" value="1"/>
</dbReference>
<dbReference type="InterPro" id="IPR035895">
    <property type="entry name" value="HPr-like_sf"/>
</dbReference>
<evidence type="ECO:0000256" key="13">
    <source>
        <dbReference type="ARBA" id="ARBA00022777"/>
    </source>
</evidence>
<comment type="catalytic activity">
    <reaction evidence="1">
        <text>dihydroxyacetone + phosphoenolpyruvate = dihydroxyacetone phosphate + pyruvate</text>
        <dbReference type="Rhea" id="RHEA:18381"/>
        <dbReference type="ChEBI" id="CHEBI:15361"/>
        <dbReference type="ChEBI" id="CHEBI:16016"/>
        <dbReference type="ChEBI" id="CHEBI:57642"/>
        <dbReference type="ChEBI" id="CHEBI:58702"/>
        <dbReference type="EC" id="2.7.1.121"/>
    </reaction>
</comment>
<evidence type="ECO:0000256" key="8">
    <source>
        <dbReference type="ARBA" id="ARBA00020422"/>
    </source>
</evidence>
<dbReference type="InterPro" id="IPR004701">
    <property type="entry name" value="PTS_EIIA_man-typ"/>
</dbReference>
<evidence type="ECO:0000256" key="14">
    <source>
        <dbReference type="ARBA" id="ARBA00022842"/>
    </source>
</evidence>
<keyword evidence="12" id="KW-0479">Metal-binding</keyword>
<dbReference type="SUPFAM" id="SSF51621">
    <property type="entry name" value="Phosphoenolpyruvate/pyruvate domain"/>
    <property type="match status" value="1"/>
</dbReference>
<comment type="similarity">
    <text evidence="6">Belongs to the PEP-utilizing enzyme family.</text>
</comment>
<dbReference type="PRINTS" id="PR00107">
    <property type="entry name" value="PHOSPHOCPHPR"/>
</dbReference>
<evidence type="ECO:0000259" key="17">
    <source>
        <dbReference type="PROSITE" id="PS51096"/>
    </source>
</evidence>
<organism evidence="19 20">
    <name type="scientific">Nakamurella aerolata</name>
    <dbReference type="NCBI Taxonomy" id="1656892"/>
    <lineage>
        <taxon>Bacteria</taxon>
        <taxon>Bacillati</taxon>
        <taxon>Actinomycetota</taxon>
        <taxon>Actinomycetes</taxon>
        <taxon>Nakamurellales</taxon>
        <taxon>Nakamurellaceae</taxon>
        <taxon>Nakamurella</taxon>
    </lineage>
</organism>
<evidence type="ECO:0000256" key="7">
    <source>
        <dbReference type="ARBA" id="ARBA00012095"/>
    </source>
</evidence>
<dbReference type="InterPro" id="IPR008279">
    <property type="entry name" value="PEP-util_enz_mobile_dom"/>
</dbReference>
<evidence type="ECO:0000256" key="9">
    <source>
        <dbReference type="ARBA" id="ARBA00022490"/>
    </source>
</evidence>
<keyword evidence="9" id="KW-0963">Cytoplasm</keyword>
<dbReference type="Gene3D" id="1.10.274.10">
    <property type="entry name" value="PtsI, HPr-binding domain"/>
    <property type="match status" value="1"/>
</dbReference>
<dbReference type="PROSITE" id="PS00589">
    <property type="entry name" value="PTS_HPR_SER"/>
    <property type="match status" value="1"/>
</dbReference>
<evidence type="ECO:0000256" key="1">
    <source>
        <dbReference type="ARBA" id="ARBA00001113"/>
    </source>
</evidence>
<dbReference type="Gene3D" id="3.50.30.10">
    <property type="entry name" value="Phosphohistidine domain"/>
    <property type="match status" value="1"/>
</dbReference>
<proteinExistence type="inferred from homology"/>
<evidence type="ECO:0000313" key="20">
    <source>
        <dbReference type="Proteomes" id="UP000562984"/>
    </source>
</evidence>
<evidence type="ECO:0000259" key="18">
    <source>
        <dbReference type="PROSITE" id="PS51350"/>
    </source>
</evidence>
<evidence type="ECO:0000256" key="15">
    <source>
        <dbReference type="ARBA" id="ARBA00046577"/>
    </source>
</evidence>
<dbReference type="Gene3D" id="3.20.20.60">
    <property type="entry name" value="Phosphoenolpyruvate-binding domains"/>
    <property type="match status" value="1"/>
</dbReference>
<evidence type="ECO:0000256" key="16">
    <source>
        <dbReference type="SAM" id="MobiDB-lite"/>
    </source>
</evidence>
<sequence>MTVGLVLVSHSRQLADGVAALAAQMAPDVSIEPAGGTDTDEIGTSFEKISEALNAADSGDGVVVLYDLGSAQLTTETAIEFADQEQAARWRMVDAPLVEGAIAAAVAAAGGADLDAVAAAARTAAGAATGGSGSAAGNSGQGPGPEPDTMAEEHRPEPPGIPAVGQVQIVNPLGLHARPSAELARSLAGTSATVRIGRPGEREVDLRSVLGVVGLALRGGDQVQIRVWGPDGAAVLGRLEQAIRSGFGEADQPAGGVPASDAEPRVVGDVVHATAGANGLALGPLVRLGALPATLPDGASIPAESEQQAAEQLDAAVIAAAKTLAGQGEFGQAHAALVADPQLRSLAAKRLADGAAGAWWHAVNEQADRLEASGDELVAARGVDLREAGLSVLAELGVHLDRIGPAVSGAVALAPDLGPAEVPELVRRGAVGAVLSGSSTTAHAVIVARGLGLPLVLRTGSALDRWPSGTTVLVDGDAGTVQIDPPQAVADNARRRIAEAEQRAEELRAAAAEPLVLPDGRRVLIAANIGSQADAVAAVANGAEAVGLLRTELLVLDRNPYPDEDAQTADLTAIFDELGDRPVVVRVLDAGGDKPVATLDVGPQRNGFLGVRGLRYLLENPHLLRTQLRAICRAAVGHRISVMAPMVTVGTEAQAFREAVDDAVDSLRQDDVPHARPEQIGIMIEVPAAALAAEQFAGVVDFFSVGSNDLTSYLMAADRTEPGVAELLDPQSPALQRILDALTTTAAREHIPVAVCGEMAGMPDQALGLVRRGVFELSMAPAKIPAIKHLLRSALASEAAGGRGTTAVGAAADRA</sequence>
<keyword evidence="10 19" id="KW-0808">Transferase</keyword>
<dbReference type="Proteomes" id="UP000562984">
    <property type="component" value="Unassembled WGS sequence"/>
</dbReference>
<feature type="domain" description="HPr" evidence="18">
    <location>
        <begin position="162"/>
        <end position="250"/>
    </location>
</feature>
<dbReference type="SUPFAM" id="SSF52009">
    <property type="entry name" value="Phosphohistidine domain"/>
    <property type="match status" value="1"/>
</dbReference>
<comment type="subcellular location">
    <subcellularLocation>
        <location evidence="5">Cytoplasm</location>
    </subcellularLocation>
</comment>
<gene>
    <name evidence="19" type="primary">dhaM</name>
    <name evidence="19" type="ORF">HKD39_15515</name>
</gene>
<evidence type="ECO:0000256" key="12">
    <source>
        <dbReference type="ARBA" id="ARBA00022723"/>
    </source>
</evidence>
<dbReference type="EC" id="2.7.1.121" evidence="7"/>
<dbReference type="Pfam" id="PF00381">
    <property type="entry name" value="PTS-HPr"/>
    <property type="match status" value="1"/>
</dbReference>
<comment type="caution">
    <text evidence="19">The sequence shown here is derived from an EMBL/GenBank/DDBJ whole genome shotgun (WGS) entry which is preliminary data.</text>
</comment>
<dbReference type="InterPro" id="IPR008731">
    <property type="entry name" value="PTS_EIN"/>
</dbReference>
<reference evidence="19 20" key="1">
    <citation type="submission" date="2020-05" db="EMBL/GenBank/DDBJ databases">
        <title>Nakamurella sp. DB0629 isolated from air conditioner.</title>
        <authorList>
            <person name="Kim D.H."/>
            <person name="Kim D.-U."/>
        </authorList>
    </citation>
    <scope>NUCLEOTIDE SEQUENCE [LARGE SCALE GENOMIC DNA]</scope>
    <source>
        <strain evidence="19 20">DB0629</strain>
    </source>
</reference>
<dbReference type="SUPFAM" id="SSF47831">
    <property type="entry name" value="Enzyme I of the PEP:sugar phosphotransferase system HPr-binding (sub)domain"/>
    <property type="match status" value="1"/>
</dbReference>
<dbReference type="InterPro" id="IPR036637">
    <property type="entry name" value="Phosphohistidine_dom_sf"/>
</dbReference>
<dbReference type="GO" id="GO:0005737">
    <property type="term" value="C:cytoplasm"/>
    <property type="evidence" value="ECO:0007669"/>
    <property type="project" value="UniProtKB-SubCell"/>
</dbReference>
<dbReference type="NCBIfam" id="TIGR02364">
    <property type="entry name" value="dha_pts"/>
    <property type="match status" value="1"/>
</dbReference>
<dbReference type="GO" id="GO:0047324">
    <property type="term" value="F:phosphoenolpyruvate-glycerone phosphotransferase activity"/>
    <property type="evidence" value="ECO:0007669"/>
    <property type="project" value="UniProtKB-EC"/>
</dbReference>
<dbReference type="Pfam" id="PF00391">
    <property type="entry name" value="PEP-utilizers"/>
    <property type="match status" value="1"/>
</dbReference>
<keyword evidence="14" id="KW-0460">Magnesium</keyword>
<dbReference type="InterPro" id="IPR002114">
    <property type="entry name" value="PTS_HPr_Ser_P_site"/>
</dbReference>
<comment type="cofactor">
    <cofactor evidence="2">
        <name>Mg(2+)</name>
        <dbReference type="ChEBI" id="CHEBI:18420"/>
    </cofactor>
</comment>
<accession>A0A849AF45</accession>
<evidence type="ECO:0000256" key="3">
    <source>
        <dbReference type="ARBA" id="ARBA00002788"/>
    </source>
</evidence>
<dbReference type="InterPro" id="IPR000121">
    <property type="entry name" value="PEP_util_C"/>
</dbReference>
<dbReference type="Pfam" id="PF03610">
    <property type="entry name" value="EIIA-man"/>
    <property type="match status" value="1"/>
</dbReference>
<keyword evidence="20" id="KW-1185">Reference proteome</keyword>
<dbReference type="InterPro" id="IPR012844">
    <property type="entry name" value="DhaM_N"/>
</dbReference>
<comment type="function">
    <text evidence="3">Component of the dihydroxyacetone kinase complex, which is responsible for the phosphoenolpyruvate (PEP)-dependent phosphorylation of dihydroxyacetone. DhaM serves as the phosphoryl donor. Is phosphorylated by phosphoenolpyruvate in an EI- and HPr-dependent reaction, and a phosphorelay system on histidine residues finally leads to phosphoryl transfer to DhaL and dihydroxyacetone.</text>
</comment>
<evidence type="ECO:0000256" key="2">
    <source>
        <dbReference type="ARBA" id="ARBA00001946"/>
    </source>
</evidence>
<dbReference type="InterPro" id="IPR000032">
    <property type="entry name" value="HPr-like"/>
</dbReference>
<feature type="compositionally biased region" description="Gly residues" evidence="16">
    <location>
        <begin position="128"/>
        <end position="143"/>
    </location>
</feature>
<name>A0A849AF45_9ACTN</name>
<dbReference type="InterPro" id="IPR036618">
    <property type="entry name" value="PtsI_HPr-bd_sf"/>
</dbReference>
<keyword evidence="13 19" id="KW-0418">Kinase</keyword>
<dbReference type="GO" id="GO:0009401">
    <property type="term" value="P:phosphoenolpyruvate-dependent sugar phosphotransferase system"/>
    <property type="evidence" value="ECO:0007669"/>
    <property type="project" value="UniProtKB-KW"/>
</dbReference>
<dbReference type="InterPro" id="IPR001020">
    <property type="entry name" value="PTS_HPr_His_P_site"/>
</dbReference>
<evidence type="ECO:0000256" key="10">
    <source>
        <dbReference type="ARBA" id="ARBA00022679"/>
    </source>
</evidence>
<evidence type="ECO:0000256" key="4">
    <source>
        <dbReference type="ARBA" id="ARBA00003681"/>
    </source>
</evidence>
<dbReference type="Pfam" id="PF02896">
    <property type="entry name" value="PEP-utilizers_C"/>
    <property type="match status" value="1"/>
</dbReference>
<evidence type="ECO:0000256" key="11">
    <source>
        <dbReference type="ARBA" id="ARBA00022683"/>
    </source>
</evidence>
<evidence type="ECO:0000313" key="19">
    <source>
        <dbReference type="EMBL" id="NNG37090.1"/>
    </source>
</evidence>
<dbReference type="InterPro" id="IPR036662">
    <property type="entry name" value="PTS_EIIA_man-typ_sf"/>
</dbReference>
<dbReference type="AlphaFoldDB" id="A0A849AF45"/>
<dbReference type="RefSeq" id="WP_171200792.1">
    <property type="nucleotide sequence ID" value="NZ_JABEND010000010.1"/>
</dbReference>
<keyword evidence="11" id="KW-0598">Phosphotransferase system</keyword>
<evidence type="ECO:0000256" key="5">
    <source>
        <dbReference type="ARBA" id="ARBA00004496"/>
    </source>
</evidence>
<protein>
    <recommendedName>
        <fullName evidence="8">Phosphocarrier protein HPr</fullName>
        <ecNumber evidence="7">2.7.1.121</ecNumber>
    </recommendedName>
</protein>